<dbReference type="CDD" id="cd05941">
    <property type="entry name" value="MCS"/>
    <property type="match status" value="1"/>
</dbReference>
<dbReference type="Gene3D" id="3.30.300.30">
    <property type="match status" value="1"/>
</dbReference>
<dbReference type="InterPro" id="IPR020845">
    <property type="entry name" value="AMP-binding_CS"/>
</dbReference>
<dbReference type="InterPro" id="IPR025110">
    <property type="entry name" value="AMP-bd_C"/>
</dbReference>
<evidence type="ECO:0000259" key="2">
    <source>
        <dbReference type="Pfam" id="PF00501"/>
    </source>
</evidence>
<dbReference type="Pfam" id="PF00501">
    <property type="entry name" value="AMP-binding"/>
    <property type="match status" value="1"/>
</dbReference>
<sequence>MLPNIPLFQNAISYAKEGLGPAIADMITGKDYSYSELVSAVATLRQKILESESSDLKEQRVAILCPSGFSYVVAQWAVWAAGGIAVPLCNTHPLPEQLYTLQDSQASLIIGHPLYADRIQSLVNESKLPTRMITEEDLSQWAKQTTIPDTFEMDMSRKAMILYTSGTTGKPKGVVTTHSNIDSQASALVEAWLWTRNDRIHHILPLHHVHGIINALTCALYVGATVEMYPKFDAKQVWDRWLASSPDNTSRSKQPFTTFMSVPTVYAKLIKQYESYDETERSAYSNACKQFRFMVSGSASLPTPLRDAWCRISNGQVLLERYGMTELGMALSQPYPVSQRIEGTVGFPLKNVQVRLMAEEEEGSGIFSKDITDQRDVSGMVQVKGPNVFLEYWQRPDATKKEFTEDGWFQTGDYGMRVDTEGYYRILGRASVDILKTGGEKVSALEIERELLSCDLGVHDVAVIGVQDPEWGQRVAAVVVLDEGRTLDLPTMRQALKSRLAVYKVPQLLSVVSELPKNAMGKVTKKELVKLFQK</sequence>
<dbReference type="InterPro" id="IPR045851">
    <property type="entry name" value="AMP-bd_C_sf"/>
</dbReference>
<proteinExistence type="inferred from homology"/>
<dbReference type="AlphaFoldDB" id="A0A077WJE5"/>
<dbReference type="EMBL" id="LK023324">
    <property type="protein sequence ID" value="CDS07264.1"/>
    <property type="molecule type" value="Genomic_DNA"/>
</dbReference>
<dbReference type="SUPFAM" id="SSF56801">
    <property type="entry name" value="Acetyl-CoA synthetase-like"/>
    <property type="match status" value="1"/>
</dbReference>
<accession>A0A077WJE5</accession>
<evidence type="ECO:0000259" key="3">
    <source>
        <dbReference type="Pfam" id="PF13193"/>
    </source>
</evidence>
<dbReference type="Gene3D" id="3.40.50.12780">
    <property type="entry name" value="N-terminal domain of ligase-like"/>
    <property type="match status" value="1"/>
</dbReference>
<dbReference type="GO" id="GO:0031956">
    <property type="term" value="F:medium-chain fatty acid-CoA ligase activity"/>
    <property type="evidence" value="ECO:0007669"/>
    <property type="project" value="TreeGrafter"/>
</dbReference>
<dbReference type="PROSITE" id="PS00455">
    <property type="entry name" value="AMP_BINDING"/>
    <property type="match status" value="1"/>
</dbReference>
<organism evidence="4">
    <name type="scientific">Lichtheimia ramosa</name>
    <dbReference type="NCBI Taxonomy" id="688394"/>
    <lineage>
        <taxon>Eukaryota</taxon>
        <taxon>Fungi</taxon>
        <taxon>Fungi incertae sedis</taxon>
        <taxon>Mucoromycota</taxon>
        <taxon>Mucoromycotina</taxon>
        <taxon>Mucoromycetes</taxon>
        <taxon>Mucorales</taxon>
        <taxon>Lichtheimiaceae</taxon>
        <taxon>Lichtheimia</taxon>
    </lineage>
</organism>
<dbReference type="PANTHER" id="PTHR43201:SF8">
    <property type="entry name" value="ACYL-COA SYNTHETASE FAMILY MEMBER 3"/>
    <property type="match status" value="1"/>
</dbReference>
<dbReference type="PANTHER" id="PTHR43201">
    <property type="entry name" value="ACYL-COA SYNTHETASE"/>
    <property type="match status" value="1"/>
</dbReference>
<comment type="similarity">
    <text evidence="1">Belongs to the ATP-dependent AMP-binding enzyme family.</text>
</comment>
<evidence type="ECO:0000256" key="1">
    <source>
        <dbReference type="ARBA" id="ARBA00006432"/>
    </source>
</evidence>
<dbReference type="Pfam" id="PF13193">
    <property type="entry name" value="AMP-binding_C"/>
    <property type="match status" value="1"/>
</dbReference>
<dbReference type="GO" id="GO:0006631">
    <property type="term" value="P:fatty acid metabolic process"/>
    <property type="evidence" value="ECO:0007669"/>
    <property type="project" value="TreeGrafter"/>
</dbReference>
<evidence type="ECO:0000313" key="4">
    <source>
        <dbReference type="EMBL" id="CDS07264.1"/>
    </source>
</evidence>
<gene>
    <name evidence="4" type="ORF">LRAMOSA01213</name>
</gene>
<feature type="domain" description="AMP-binding enzyme C-terminal" evidence="3">
    <location>
        <begin position="446"/>
        <end position="522"/>
    </location>
</feature>
<reference evidence="4" key="1">
    <citation type="journal article" date="2014" name="Genome Announc.">
        <title>De novo whole-genome sequence and genome annotation of Lichtheimia ramosa.</title>
        <authorList>
            <person name="Linde J."/>
            <person name="Schwartze V."/>
            <person name="Binder U."/>
            <person name="Lass-Florl C."/>
            <person name="Voigt K."/>
            <person name="Horn F."/>
        </authorList>
    </citation>
    <scope>NUCLEOTIDE SEQUENCE</scope>
    <source>
        <strain evidence="4">JMRC FSU:6197</strain>
    </source>
</reference>
<dbReference type="InterPro" id="IPR000873">
    <property type="entry name" value="AMP-dep_synth/lig_dom"/>
</dbReference>
<feature type="domain" description="AMP-dependent synthetase/ligase" evidence="2">
    <location>
        <begin position="28"/>
        <end position="393"/>
    </location>
</feature>
<protein>
    <submittedName>
        <fullName evidence="4">Uncharacterized protein</fullName>
    </submittedName>
</protein>
<dbReference type="OrthoDB" id="2962993at2759"/>
<dbReference type="InterPro" id="IPR042099">
    <property type="entry name" value="ANL_N_sf"/>
</dbReference>
<name>A0A077WJE5_9FUNG</name>